<evidence type="ECO:0000256" key="11">
    <source>
        <dbReference type="SAM" id="Phobius"/>
    </source>
</evidence>
<dbReference type="CDD" id="cd20070">
    <property type="entry name" value="5TM_YidC_Alb3"/>
    <property type="match status" value="1"/>
</dbReference>
<evidence type="ECO:0000256" key="5">
    <source>
        <dbReference type="ARBA" id="ARBA00022927"/>
    </source>
</evidence>
<keyword evidence="3" id="KW-1003">Cell membrane</keyword>
<dbReference type="PANTHER" id="PTHR12428">
    <property type="entry name" value="OXA1"/>
    <property type="match status" value="1"/>
</dbReference>
<evidence type="ECO:0000256" key="7">
    <source>
        <dbReference type="ARBA" id="ARBA00023136"/>
    </source>
</evidence>
<feature type="signal peptide" evidence="12">
    <location>
        <begin position="1"/>
        <end position="30"/>
    </location>
</feature>
<dbReference type="PROSITE" id="PS51257">
    <property type="entry name" value="PROKAR_LIPOPROTEIN"/>
    <property type="match status" value="1"/>
</dbReference>
<evidence type="ECO:0000256" key="1">
    <source>
        <dbReference type="ARBA" id="ARBA00004651"/>
    </source>
</evidence>
<organism evidence="14 15">
    <name type="scientific">Lactobacillus kitasatonis DSM 16761 = JCM 1039</name>
    <dbReference type="NCBI Taxonomy" id="1423767"/>
    <lineage>
        <taxon>Bacteria</taxon>
        <taxon>Bacillati</taxon>
        <taxon>Bacillota</taxon>
        <taxon>Bacilli</taxon>
        <taxon>Lactobacillales</taxon>
        <taxon>Lactobacillaceae</taxon>
        <taxon>Lactobacillus</taxon>
    </lineage>
</organism>
<keyword evidence="2" id="KW-0813">Transport</keyword>
<protein>
    <recommendedName>
        <fullName evidence="13">Membrane insertase YidC/Oxa/ALB C-terminal domain-containing protein</fullName>
    </recommendedName>
</protein>
<proteinExistence type="inferred from homology"/>
<keyword evidence="5" id="KW-0653">Protein transport</keyword>
<keyword evidence="12" id="KW-0732">Signal</keyword>
<dbReference type="GO" id="GO:0005886">
    <property type="term" value="C:plasma membrane"/>
    <property type="evidence" value="ECO:0007669"/>
    <property type="project" value="UniProtKB-SubCell"/>
</dbReference>
<feature type="transmembrane region" description="Helical" evidence="11">
    <location>
        <begin position="224"/>
        <end position="248"/>
    </location>
</feature>
<feature type="compositionally biased region" description="Basic residues" evidence="10">
    <location>
        <begin position="318"/>
        <end position="327"/>
    </location>
</feature>
<evidence type="ECO:0000313" key="14">
    <source>
        <dbReference type="EMBL" id="KRM04817.1"/>
    </source>
</evidence>
<sequence length="327" mass="36472">MVIILMKKIKRYTGVLALLVVAALVLSACGATNNPNVAPHSGIYGWVYQWLGRPLQNIMIQTAHMIGGENGAGWGIVIITFVVRLILMPLMLVQQNKSVRQQEKMARLQPQMKLIQAAMKHKGITPDQQMTLSGWQRELYSKNQVSLTGGMGCLPLIIQLPIMWGIYQAVFYSPQLAHSTFFGISLSQKSVVLAIIATVFTVIQGYISLIGIPEEQKKTMQSMMIVNPIMTLFFSLSFSGALALYWAAGNLVMIIQQLIVTFVLTPKVKQHVAEELKEKPVEVVVTKEKVDALFNPSGESNTANTEAKKELHQDLRNRNKGKQQRRK</sequence>
<dbReference type="InterPro" id="IPR028055">
    <property type="entry name" value="YidC/Oxa/ALB_C"/>
</dbReference>
<dbReference type="GO" id="GO:0051205">
    <property type="term" value="P:protein insertion into membrane"/>
    <property type="evidence" value="ECO:0007669"/>
    <property type="project" value="TreeGrafter"/>
</dbReference>
<evidence type="ECO:0000256" key="10">
    <source>
        <dbReference type="SAM" id="MobiDB-lite"/>
    </source>
</evidence>
<evidence type="ECO:0000259" key="13">
    <source>
        <dbReference type="Pfam" id="PF02096"/>
    </source>
</evidence>
<keyword evidence="7 11" id="KW-0472">Membrane</keyword>
<feature type="compositionally biased region" description="Basic and acidic residues" evidence="10">
    <location>
        <begin position="306"/>
        <end position="317"/>
    </location>
</feature>
<evidence type="ECO:0000256" key="2">
    <source>
        <dbReference type="ARBA" id="ARBA00022448"/>
    </source>
</evidence>
<reference evidence="14 15" key="1">
    <citation type="journal article" date="2015" name="Genome Announc.">
        <title>Expanding the biotechnology potential of lactobacilli through comparative genomics of 213 strains and associated genera.</title>
        <authorList>
            <person name="Sun Z."/>
            <person name="Harris H.M."/>
            <person name="McCann A."/>
            <person name="Guo C."/>
            <person name="Argimon S."/>
            <person name="Zhang W."/>
            <person name="Yang X."/>
            <person name="Jeffery I.B."/>
            <person name="Cooney J.C."/>
            <person name="Kagawa T.F."/>
            <person name="Liu W."/>
            <person name="Song Y."/>
            <person name="Salvetti E."/>
            <person name="Wrobel A."/>
            <person name="Rasinkangas P."/>
            <person name="Parkhill J."/>
            <person name="Rea M.C."/>
            <person name="O'Sullivan O."/>
            <person name="Ritari J."/>
            <person name="Douillard F.P."/>
            <person name="Paul Ross R."/>
            <person name="Yang R."/>
            <person name="Briner A.E."/>
            <person name="Felis G.E."/>
            <person name="de Vos W.M."/>
            <person name="Barrangou R."/>
            <person name="Klaenhammer T.R."/>
            <person name="Caufield P.W."/>
            <person name="Cui Y."/>
            <person name="Zhang H."/>
            <person name="O'Toole P.W."/>
        </authorList>
    </citation>
    <scope>NUCLEOTIDE SEQUENCE [LARGE SCALE GENOMIC DNA]</scope>
    <source>
        <strain evidence="14 15">DSM 16761</strain>
    </source>
</reference>
<dbReference type="InterPro" id="IPR001708">
    <property type="entry name" value="YidC/ALB3/OXA1/COX18"/>
</dbReference>
<evidence type="ECO:0000256" key="12">
    <source>
        <dbReference type="SAM" id="SignalP"/>
    </source>
</evidence>
<comment type="caution">
    <text evidence="14">The sequence shown here is derived from an EMBL/GenBank/DDBJ whole genome shotgun (WGS) entry which is preliminary data.</text>
</comment>
<feature type="transmembrane region" description="Helical" evidence="11">
    <location>
        <begin position="190"/>
        <end position="212"/>
    </location>
</feature>
<dbReference type="PATRIC" id="fig|1423767.3.peg.524"/>
<dbReference type="Proteomes" id="UP000051307">
    <property type="component" value="Unassembled WGS sequence"/>
</dbReference>
<dbReference type="Pfam" id="PF02096">
    <property type="entry name" value="60KD_IMP"/>
    <property type="match status" value="1"/>
</dbReference>
<feature type="transmembrane region" description="Helical" evidence="11">
    <location>
        <begin position="72"/>
        <end position="93"/>
    </location>
</feature>
<evidence type="ECO:0000256" key="6">
    <source>
        <dbReference type="ARBA" id="ARBA00022989"/>
    </source>
</evidence>
<dbReference type="AlphaFoldDB" id="A0A0R1VH75"/>
<name>A0A0R1VH75_9LACO</name>
<evidence type="ECO:0000256" key="9">
    <source>
        <dbReference type="RuleBase" id="RU003945"/>
    </source>
</evidence>
<keyword evidence="6 11" id="KW-1133">Transmembrane helix</keyword>
<feature type="chain" id="PRO_5038923919" description="Membrane insertase YidC/Oxa/ALB C-terminal domain-containing protein" evidence="12">
    <location>
        <begin position="31"/>
        <end position="327"/>
    </location>
</feature>
<keyword evidence="4 9" id="KW-0812">Transmembrane</keyword>
<dbReference type="NCBIfam" id="TIGR03592">
    <property type="entry name" value="yidC_oxa1_cterm"/>
    <property type="match status" value="1"/>
</dbReference>
<dbReference type="GO" id="GO:0015031">
    <property type="term" value="P:protein transport"/>
    <property type="evidence" value="ECO:0007669"/>
    <property type="project" value="UniProtKB-KW"/>
</dbReference>
<accession>A0A0R1VH75</accession>
<keyword evidence="8" id="KW-0143">Chaperone</keyword>
<comment type="similarity">
    <text evidence="9">Belongs to the OXA1/ALB3/YidC family.</text>
</comment>
<dbReference type="PANTHER" id="PTHR12428:SF65">
    <property type="entry name" value="CYTOCHROME C OXIDASE ASSEMBLY PROTEIN COX18, MITOCHONDRIAL"/>
    <property type="match status" value="1"/>
</dbReference>
<dbReference type="InterPro" id="IPR047196">
    <property type="entry name" value="YidC_ALB_C"/>
</dbReference>
<evidence type="ECO:0000256" key="3">
    <source>
        <dbReference type="ARBA" id="ARBA00022475"/>
    </source>
</evidence>
<evidence type="ECO:0000313" key="15">
    <source>
        <dbReference type="Proteomes" id="UP000051307"/>
    </source>
</evidence>
<dbReference type="GO" id="GO:0032977">
    <property type="term" value="F:membrane insertase activity"/>
    <property type="evidence" value="ECO:0007669"/>
    <property type="project" value="InterPro"/>
</dbReference>
<evidence type="ECO:0000256" key="4">
    <source>
        <dbReference type="ARBA" id="ARBA00022692"/>
    </source>
</evidence>
<evidence type="ECO:0000256" key="8">
    <source>
        <dbReference type="ARBA" id="ARBA00023186"/>
    </source>
</evidence>
<feature type="transmembrane region" description="Helical" evidence="11">
    <location>
        <begin position="145"/>
        <end position="170"/>
    </location>
</feature>
<gene>
    <name evidence="14" type="ORF">FC59_GL000508</name>
</gene>
<dbReference type="EMBL" id="AZFU01000017">
    <property type="protein sequence ID" value="KRM04817.1"/>
    <property type="molecule type" value="Genomic_DNA"/>
</dbReference>
<feature type="domain" description="Membrane insertase YidC/Oxa/ALB C-terminal" evidence="13">
    <location>
        <begin position="73"/>
        <end position="260"/>
    </location>
</feature>
<feature type="region of interest" description="Disordered" evidence="10">
    <location>
        <begin position="294"/>
        <end position="327"/>
    </location>
</feature>
<dbReference type="eggNOG" id="COG0706">
    <property type="taxonomic scope" value="Bacteria"/>
</dbReference>
<comment type="subcellular location">
    <subcellularLocation>
        <location evidence="1">Cell membrane</location>
        <topology evidence="1">Multi-pass membrane protein</topology>
    </subcellularLocation>
    <subcellularLocation>
        <location evidence="9">Membrane</location>
        <topology evidence="9">Multi-pass membrane protein</topology>
    </subcellularLocation>
</comment>